<dbReference type="EMBL" id="CAJHNJ030000065">
    <property type="protein sequence ID" value="CAG9133638.1"/>
    <property type="molecule type" value="Genomic_DNA"/>
</dbReference>
<reference evidence="1" key="1">
    <citation type="submission" date="2020-11" db="EMBL/GenBank/DDBJ databases">
        <authorList>
            <person name="Whiteford S."/>
        </authorList>
    </citation>
    <scope>NUCLEOTIDE SEQUENCE</scope>
</reference>
<evidence type="ECO:0000313" key="2">
    <source>
        <dbReference type="Proteomes" id="UP000653454"/>
    </source>
</evidence>
<evidence type="ECO:0000313" key="1">
    <source>
        <dbReference type="EMBL" id="CAG9133638.1"/>
    </source>
</evidence>
<proteinExistence type="predicted"/>
<keyword evidence="2" id="KW-1185">Reference proteome</keyword>
<accession>A0A8S4G3R1</accession>
<gene>
    <name evidence="1" type="ORF">PLXY2_LOCUS11889</name>
</gene>
<name>A0A8S4G3R1_PLUXY</name>
<organism evidence="1 2">
    <name type="scientific">Plutella xylostella</name>
    <name type="common">Diamondback moth</name>
    <name type="synonym">Plutella maculipennis</name>
    <dbReference type="NCBI Taxonomy" id="51655"/>
    <lineage>
        <taxon>Eukaryota</taxon>
        <taxon>Metazoa</taxon>
        <taxon>Ecdysozoa</taxon>
        <taxon>Arthropoda</taxon>
        <taxon>Hexapoda</taxon>
        <taxon>Insecta</taxon>
        <taxon>Pterygota</taxon>
        <taxon>Neoptera</taxon>
        <taxon>Endopterygota</taxon>
        <taxon>Lepidoptera</taxon>
        <taxon>Glossata</taxon>
        <taxon>Ditrysia</taxon>
        <taxon>Yponomeutoidea</taxon>
        <taxon>Plutellidae</taxon>
        <taxon>Plutella</taxon>
    </lineage>
</organism>
<protein>
    <submittedName>
        <fullName evidence="1">(diamondback moth) hypothetical protein</fullName>
    </submittedName>
</protein>
<sequence length="79" mass="8391">MILSAVKSFADELLRSALAGRLTGDRTSGDPPLPVWTSTDANAPCPIRWRHLLRALRAPRLHALGGRGRAAAPAAPTLI</sequence>
<comment type="caution">
    <text evidence="1">The sequence shown here is derived from an EMBL/GenBank/DDBJ whole genome shotgun (WGS) entry which is preliminary data.</text>
</comment>
<dbReference type="AlphaFoldDB" id="A0A8S4G3R1"/>
<dbReference type="Proteomes" id="UP000653454">
    <property type="component" value="Unassembled WGS sequence"/>
</dbReference>